<keyword evidence="2" id="KW-0812">Transmembrane</keyword>
<feature type="region of interest" description="Disordered" evidence="1">
    <location>
        <begin position="143"/>
        <end position="162"/>
    </location>
</feature>
<accession>A0A9Q9RJN0</accession>
<evidence type="ECO:0000256" key="2">
    <source>
        <dbReference type="SAM" id="Phobius"/>
    </source>
</evidence>
<keyword evidence="2" id="KW-1133">Transmembrane helix</keyword>
<organism evidence="3 4">
    <name type="scientific">Fusarium fujikuroi</name>
    <name type="common">Bakanae and foot rot disease fungus</name>
    <name type="synonym">Gibberella fujikuroi</name>
    <dbReference type="NCBI Taxonomy" id="5127"/>
    <lineage>
        <taxon>Eukaryota</taxon>
        <taxon>Fungi</taxon>
        <taxon>Dikarya</taxon>
        <taxon>Ascomycota</taxon>
        <taxon>Pezizomycotina</taxon>
        <taxon>Sordariomycetes</taxon>
        <taxon>Hypocreomycetidae</taxon>
        <taxon>Hypocreales</taxon>
        <taxon>Nectriaceae</taxon>
        <taxon>Fusarium</taxon>
        <taxon>Fusarium fujikuroi species complex</taxon>
    </lineage>
</organism>
<feature type="transmembrane region" description="Helical" evidence="2">
    <location>
        <begin position="304"/>
        <end position="322"/>
    </location>
</feature>
<evidence type="ECO:0000313" key="3">
    <source>
        <dbReference type="EMBL" id="VTT68605.1"/>
    </source>
</evidence>
<evidence type="ECO:0000313" key="4">
    <source>
        <dbReference type="Proteomes" id="UP000760494"/>
    </source>
</evidence>
<evidence type="ECO:0000256" key="1">
    <source>
        <dbReference type="SAM" id="MobiDB-lite"/>
    </source>
</evidence>
<sequence>MAPLWLFWVASSPTTKLLSRANTPPSSASGVAAYLAAQWRNPRDILSVLLLIGPEVVKCAIAQLAGRTMTPVAFSFGWVAYASATLLSSFGDGRLMPDSESMLTVINVNSGHSRLTKNWVLGRLWRDLNDNIDKGLKDEAPHISAEQGDLQEQAASTYSRKESMQKEKRPFEGLRITVYEVEENTPEKPITHGIPSLDFVWYMGIAVIVMQLGIAAIPWGIHGQWDTFMITVVGNLLAVGTASLPQWRSEKWAAPKQGGQTVAITEGNGSRSVIVILGKKGVGLHLEVMARGTRTAPAFLSTKIWNSVLALLWVMLLVTVAGMEQNTWYLLAIGILGSFQNLIAASIPRSPAAMGLHLRKRPVSIKGFRVAEVLKEAEERFPLLGSALLEVFFPGSLRLRKEDTENIEFWTNALKERYKENKYGIRLDSLLLKAI</sequence>
<dbReference type="AlphaFoldDB" id="A0A9Q9RJN0"/>
<gene>
    <name evidence="3" type="ORF">C2S_7081</name>
</gene>
<keyword evidence="2" id="KW-0472">Membrane</keyword>
<protein>
    <submittedName>
        <fullName evidence="3">Uncharacterized protein</fullName>
    </submittedName>
</protein>
<dbReference type="Proteomes" id="UP000760494">
    <property type="component" value="Unassembled WGS sequence"/>
</dbReference>
<feature type="transmembrane region" description="Helical" evidence="2">
    <location>
        <begin position="328"/>
        <end position="347"/>
    </location>
</feature>
<proteinExistence type="predicted"/>
<reference evidence="3" key="1">
    <citation type="submission" date="2019-05" db="EMBL/GenBank/DDBJ databases">
        <authorList>
            <person name="Piombo E."/>
        </authorList>
    </citation>
    <scope>NUCLEOTIDE SEQUENCE</scope>
    <source>
        <strain evidence="3">C2S</strain>
    </source>
</reference>
<comment type="caution">
    <text evidence="3">The sequence shown here is derived from an EMBL/GenBank/DDBJ whole genome shotgun (WGS) entry which is preliminary data.</text>
</comment>
<feature type="transmembrane region" description="Helical" evidence="2">
    <location>
        <begin position="199"/>
        <end position="221"/>
    </location>
</feature>
<dbReference type="EMBL" id="CABFJX010000224">
    <property type="protein sequence ID" value="VTT68605.1"/>
    <property type="molecule type" value="Genomic_DNA"/>
</dbReference>
<name>A0A9Q9RJN0_FUSFU</name>